<name>A0A821CR89_9BILA</name>
<feature type="non-terminal residue" evidence="2">
    <location>
        <position position="1"/>
    </location>
</feature>
<gene>
    <name evidence="2" type="ORF">OVN521_LOCUS45559</name>
</gene>
<feature type="region of interest" description="Disordered" evidence="1">
    <location>
        <begin position="1"/>
        <end position="31"/>
    </location>
</feature>
<proteinExistence type="predicted"/>
<dbReference type="EMBL" id="CAJOBG010075391">
    <property type="protein sequence ID" value="CAF4611384.1"/>
    <property type="molecule type" value="Genomic_DNA"/>
</dbReference>
<sequence>HVKSKIGAGPQTMSLSDIEQTNRNDNSNYDSLIGSLKSDTVNWQDQQATVSKNIIADFRSLTSVFLSSI</sequence>
<comment type="caution">
    <text evidence="2">The sequence shown here is derived from an EMBL/GenBank/DDBJ whole genome shotgun (WGS) entry which is preliminary data.</text>
</comment>
<feature type="compositionally biased region" description="Polar residues" evidence="1">
    <location>
        <begin position="11"/>
        <end position="30"/>
    </location>
</feature>
<dbReference type="Proteomes" id="UP000663866">
    <property type="component" value="Unassembled WGS sequence"/>
</dbReference>
<evidence type="ECO:0000256" key="1">
    <source>
        <dbReference type="SAM" id="MobiDB-lite"/>
    </source>
</evidence>
<keyword evidence="3" id="KW-1185">Reference proteome</keyword>
<organism evidence="2 3">
    <name type="scientific">Rotaria magnacalcarata</name>
    <dbReference type="NCBI Taxonomy" id="392030"/>
    <lineage>
        <taxon>Eukaryota</taxon>
        <taxon>Metazoa</taxon>
        <taxon>Spiralia</taxon>
        <taxon>Gnathifera</taxon>
        <taxon>Rotifera</taxon>
        <taxon>Eurotatoria</taxon>
        <taxon>Bdelloidea</taxon>
        <taxon>Philodinida</taxon>
        <taxon>Philodinidae</taxon>
        <taxon>Rotaria</taxon>
    </lineage>
</organism>
<evidence type="ECO:0000313" key="2">
    <source>
        <dbReference type="EMBL" id="CAF4611384.1"/>
    </source>
</evidence>
<accession>A0A821CR89</accession>
<dbReference type="AlphaFoldDB" id="A0A821CR89"/>
<evidence type="ECO:0000313" key="3">
    <source>
        <dbReference type="Proteomes" id="UP000663866"/>
    </source>
</evidence>
<reference evidence="2" key="1">
    <citation type="submission" date="2021-02" db="EMBL/GenBank/DDBJ databases">
        <authorList>
            <person name="Nowell W R."/>
        </authorList>
    </citation>
    <scope>NUCLEOTIDE SEQUENCE</scope>
</reference>
<protein>
    <submittedName>
        <fullName evidence="2">Uncharacterized protein</fullName>
    </submittedName>
</protein>